<evidence type="ECO:0000313" key="2">
    <source>
        <dbReference type="Proteomes" id="UP000054558"/>
    </source>
</evidence>
<reference evidence="1 2" key="1">
    <citation type="journal article" date="2014" name="Nat. Commun.">
        <title>Klebsormidium flaccidum genome reveals primary factors for plant terrestrial adaptation.</title>
        <authorList>
            <person name="Hori K."/>
            <person name="Maruyama F."/>
            <person name="Fujisawa T."/>
            <person name="Togashi T."/>
            <person name="Yamamoto N."/>
            <person name="Seo M."/>
            <person name="Sato S."/>
            <person name="Yamada T."/>
            <person name="Mori H."/>
            <person name="Tajima N."/>
            <person name="Moriyama T."/>
            <person name="Ikeuchi M."/>
            <person name="Watanabe M."/>
            <person name="Wada H."/>
            <person name="Kobayashi K."/>
            <person name="Saito M."/>
            <person name="Masuda T."/>
            <person name="Sasaki-Sekimoto Y."/>
            <person name="Mashiguchi K."/>
            <person name="Awai K."/>
            <person name="Shimojima M."/>
            <person name="Masuda S."/>
            <person name="Iwai M."/>
            <person name="Nobusawa T."/>
            <person name="Narise T."/>
            <person name="Kondo S."/>
            <person name="Saito H."/>
            <person name="Sato R."/>
            <person name="Murakawa M."/>
            <person name="Ihara Y."/>
            <person name="Oshima-Yamada Y."/>
            <person name="Ohtaka K."/>
            <person name="Satoh M."/>
            <person name="Sonobe K."/>
            <person name="Ishii M."/>
            <person name="Ohtani R."/>
            <person name="Kanamori-Sato M."/>
            <person name="Honoki R."/>
            <person name="Miyazaki D."/>
            <person name="Mochizuki H."/>
            <person name="Umetsu J."/>
            <person name="Higashi K."/>
            <person name="Shibata D."/>
            <person name="Kamiya Y."/>
            <person name="Sato N."/>
            <person name="Nakamura Y."/>
            <person name="Tabata S."/>
            <person name="Ida S."/>
            <person name="Kurokawa K."/>
            <person name="Ohta H."/>
        </authorList>
    </citation>
    <scope>NUCLEOTIDE SEQUENCE [LARGE SCALE GENOMIC DNA]</scope>
    <source>
        <strain evidence="1 2">NIES-2285</strain>
    </source>
</reference>
<organism evidence="1 2">
    <name type="scientific">Klebsormidium nitens</name>
    <name type="common">Green alga</name>
    <name type="synonym">Ulothrix nitens</name>
    <dbReference type="NCBI Taxonomy" id="105231"/>
    <lineage>
        <taxon>Eukaryota</taxon>
        <taxon>Viridiplantae</taxon>
        <taxon>Streptophyta</taxon>
        <taxon>Klebsormidiophyceae</taxon>
        <taxon>Klebsormidiales</taxon>
        <taxon>Klebsormidiaceae</taxon>
        <taxon>Klebsormidium</taxon>
    </lineage>
</organism>
<evidence type="ECO:0000313" key="1">
    <source>
        <dbReference type="EMBL" id="GAQ85551.1"/>
    </source>
</evidence>
<accession>A0A1Y1I8T4</accession>
<gene>
    <name evidence="1" type="ORF">KFL_002410010</name>
</gene>
<protein>
    <submittedName>
        <fullName evidence="1">Uncharacterized protein</fullName>
    </submittedName>
</protein>
<dbReference type="EMBL" id="DF237190">
    <property type="protein sequence ID" value="GAQ85551.1"/>
    <property type="molecule type" value="Genomic_DNA"/>
</dbReference>
<sequence length="356" mass="37683">MEGRLSWRLQATASNLLLLIITVMTFYNFPCPCLAIPAGVPSHLLTDNCTVANVEYYTAQPPGSFYFYDGTLDTYCYDKNRKDPPTSGWKVCGVGAAPACTTANAPSGTRTEACKIGYYPSSVEFDACQRSVRMFFVNYDLDCDRVVICEYFNGPVVATTGTTAPLATVGSPPAVTLPPTLPTVPPAPVLPPSPSLLPKADDVVVMSLYAVGSVQYSCIKASGLFSNMTISANLYATPLANASTGTYSKADGSQVFNLADGSRALVGPRDIGNSYAQNPNVQLDGGYGSLNQSYSTATGNLSLASVSYVTVTATIGGVLPSKAPCTKVPESVILYPPWSIPFEANITFLSRFTPPV</sequence>
<name>A0A1Y1I8T4_KLENI</name>
<proteinExistence type="predicted"/>
<dbReference type="Proteomes" id="UP000054558">
    <property type="component" value="Unassembled WGS sequence"/>
</dbReference>
<dbReference type="AlphaFoldDB" id="A0A1Y1I8T4"/>
<keyword evidence="2" id="KW-1185">Reference proteome</keyword>